<dbReference type="EMBL" id="QEAS01000025">
    <property type="protein sequence ID" value="PWG78412.1"/>
    <property type="molecule type" value="Genomic_DNA"/>
</dbReference>
<dbReference type="InterPro" id="IPR036412">
    <property type="entry name" value="HAD-like_sf"/>
</dbReference>
<dbReference type="PRINTS" id="PR00119">
    <property type="entry name" value="CATATPASE"/>
</dbReference>
<dbReference type="InterPro" id="IPR023298">
    <property type="entry name" value="ATPase_P-typ_TM_dom_sf"/>
</dbReference>
<dbReference type="SMART" id="SM00831">
    <property type="entry name" value="Cation_ATPase_N"/>
    <property type="match status" value="1"/>
</dbReference>
<comment type="caution">
    <text evidence="10">The sequence shown here is derived from an EMBL/GenBank/DDBJ whole genome shotgun (WGS) entry which is preliminary data.</text>
</comment>
<dbReference type="Gene3D" id="1.20.1110.10">
    <property type="entry name" value="Calcium-transporting ATPase, transmembrane domain"/>
    <property type="match status" value="1"/>
</dbReference>
<dbReference type="SUPFAM" id="SSF81653">
    <property type="entry name" value="Calcium ATPase, transduction domain A"/>
    <property type="match status" value="1"/>
</dbReference>
<feature type="transmembrane region" description="Helical" evidence="8">
    <location>
        <begin position="742"/>
        <end position="763"/>
    </location>
</feature>
<dbReference type="Proteomes" id="UP000245647">
    <property type="component" value="Unassembled WGS sequence"/>
</dbReference>
<keyword evidence="7 8" id="KW-0472">Membrane</keyword>
<evidence type="ECO:0000256" key="1">
    <source>
        <dbReference type="ARBA" id="ARBA00004141"/>
    </source>
</evidence>
<gene>
    <name evidence="10" type="ORF">DDR33_22280</name>
</gene>
<evidence type="ECO:0000256" key="7">
    <source>
        <dbReference type="ARBA" id="ARBA00023136"/>
    </source>
</evidence>
<keyword evidence="11" id="KW-1185">Reference proteome</keyword>
<dbReference type="InterPro" id="IPR059000">
    <property type="entry name" value="ATPase_P-type_domA"/>
</dbReference>
<dbReference type="PRINTS" id="PR00120">
    <property type="entry name" value="HATPASE"/>
</dbReference>
<dbReference type="InterPro" id="IPR044492">
    <property type="entry name" value="P_typ_ATPase_HD_dom"/>
</dbReference>
<feature type="transmembrane region" description="Helical" evidence="8">
    <location>
        <begin position="632"/>
        <end position="657"/>
    </location>
</feature>
<dbReference type="InterPro" id="IPR018303">
    <property type="entry name" value="ATPase_P-typ_P_site"/>
</dbReference>
<dbReference type="InterPro" id="IPR008250">
    <property type="entry name" value="ATPase_P-typ_transduc_dom_A_sf"/>
</dbReference>
<feature type="transmembrane region" description="Helical" evidence="8">
    <location>
        <begin position="663"/>
        <end position="681"/>
    </location>
</feature>
<dbReference type="SFLD" id="SFLDF00027">
    <property type="entry name" value="p-type_atpase"/>
    <property type="match status" value="1"/>
</dbReference>
<evidence type="ECO:0000259" key="9">
    <source>
        <dbReference type="SMART" id="SM00831"/>
    </source>
</evidence>
<dbReference type="AlphaFoldDB" id="A0A2U2PAK1"/>
<dbReference type="GO" id="GO:0016887">
    <property type="term" value="F:ATP hydrolysis activity"/>
    <property type="evidence" value="ECO:0007669"/>
    <property type="project" value="InterPro"/>
</dbReference>
<dbReference type="PANTHER" id="PTHR42861">
    <property type="entry name" value="CALCIUM-TRANSPORTING ATPASE"/>
    <property type="match status" value="1"/>
</dbReference>
<evidence type="ECO:0000256" key="2">
    <source>
        <dbReference type="ARBA" id="ARBA00022692"/>
    </source>
</evidence>
<dbReference type="InterPro" id="IPR006068">
    <property type="entry name" value="ATPase_P-typ_cation-transptr_C"/>
</dbReference>
<feature type="transmembrane region" description="Helical" evidence="8">
    <location>
        <begin position="807"/>
        <end position="827"/>
    </location>
</feature>
<keyword evidence="4" id="KW-0067">ATP-binding</keyword>
<dbReference type="OrthoDB" id="9770315at2"/>
<dbReference type="NCBIfam" id="TIGR01494">
    <property type="entry name" value="ATPase_P-type"/>
    <property type="match status" value="2"/>
</dbReference>
<feature type="transmembrane region" description="Helical" evidence="8">
    <location>
        <begin position="225"/>
        <end position="247"/>
    </location>
</feature>
<dbReference type="SUPFAM" id="SSF81665">
    <property type="entry name" value="Calcium ATPase, transmembrane domain M"/>
    <property type="match status" value="1"/>
</dbReference>
<dbReference type="Gene3D" id="3.40.50.1000">
    <property type="entry name" value="HAD superfamily/HAD-like"/>
    <property type="match status" value="1"/>
</dbReference>
<proteinExistence type="predicted"/>
<dbReference type="InterPro" id="IPR023299">
    <property type="entry name" value="ATPase_P-typ_cyto_dom_N"/>
</dbReference>
<reference evidence="10 11" key="1">
    <citation type="submission" date="2018-04" db="EMBL/GenBank/DDBJ databases">
        <title>Pedobacter chongqingensis sp. nov., isolated from a rottenly hemp rope.</title>
        <authorList>
            <person name="Cai Y."/>
        </authorList>
    </citation>
    <scope>NUCLEOTIDE SEQUENCE [LARGE SCALE GENOMIC DNA]</scope>
    <source>
        <strain evidence="10 11">FJ4-8</strain>
    </source>
</reference>
<dbReference type="GO" id="GO:0005524">
    <property type="term" value="F:ATP binding"/>
    <property type="evidence" value="ECO:0007669"/>
    <property type="project" value="UniProtKB-KW"/>
</dbReference>
<keyword evidence="5" id="KW-1278">Translocase</keyword>
<protein>
    <submittedName>
        <fullName evidence="10">Haloacid dehalogenase</fullName>
    </submittedName>
</protein>
<dbReference type="Pfam" id="PF00702">
    <property type="entry name" value="Hydrolase"/>
    <property type="match status" value="1"/>
</dbReference>
<dbReference type="SFLD" id="SFLDS00003">
    <property type="entry name" value="Haloacid_Dehalogenase"/>
    <property type="match status" value="1"/>
</dbReference>
<comment type="subcellular location">
    <subcellularLocation>
        <location evidence="1">Membrane</location>
        <topology evidence="1">Multi-pass membrane protein</topology>
    </subcellularLocation>
</comment>
<dbReference type="Gene3D" id="2.70.150.10">
    <property type="entry name" value="Calcium-transporting ATPase, cytoplasmic transduction domain A"/>
    <property type="match status" value="1"/>
</dbReference>
<dbReference type="Pfam" id="PF00122">
    <property type="entry name" value="E1-E2_ATPase"/>
    <property type="match status" value="1"/>
</dbReference>
<evidence type="ECO:0000256" key="3">
    <source>
        <dbReference type="ARBA" id="ARBA00022741"/>
    </source>
</evidence>
<evidence type="ECO:0000256" key="8">
    <source>
        <dbReference type="SAM" id="Phobius"/>
    </source>
</evidence>
<dbReference type="InterPro" id="IPR001757">
    <property type="entry name" value="P_typ_ATPase"/>
</dbReference>
<evidence type="ECO:0000256" key="6">
    <source>
        <dbReference type="ARBA" id="ARBA00022989"/>
    </source>
</evidence>
<dbReference type="Pfam" id="PF00690">
    <property type="entry name" value="Cation_ATPase_N"/>
    <property type="match status" value="1"/>
</dbReference>
<evidence type="ECO:0000313" key="10">
    <source>
        <dbReference type="EMBL" id="PWG78412.1"/>
    </source>
</evidence>
<keyword evidence="3" id="KW-0547">Nucleotide-binding</keyword>
<feature type="domain" description="Cation-transporting P-type ATPase N-terminal" evidence="9">
    <location>
        <begin position="1"/>
        <end position="67"/>
    </location>
</feature>
<dbReference type="SUPFAM" id="SSF56784">
    <property type="entry name" value="HAD-like"/>
    <property type="match status" value="1"/>
</dbReference>
<evidence type="ECO:0000256" key="4">
    <source>
        <dbReference type="ARBA" id="ARBA00022840"/>
    </source>
</evidence>
<dbReference type="Pfam" id="PF00689">
    <property type="entry name" value="Cation_ATPase_C"/>
    <property type="match status" value="1"/>
</dbReference>
<feature type="transmembrane region" description="Helical" evidence="8">
    <location>
        <begin position="46"/>
        <end position="65"/>
    </location>
</feature>
<evidence type="ECO:0000256" key="5">
    <source>
        <dbReference type="ARBA" id="ARBA00022967"/>
    </source>
</evidence>
<dbReference type="InterPro" id="IPR004014">
    <property type="entry name" value="ATPase_P-typ_cation-transptr_N"/>
</dbReference>
<dbReference type="GO" id="GO:0016020">
    <property type="term" value="C:membrane"/>
    <property type="evidence" value="ECO:0007669"/>
    <property type="project" value="UniProtKB-SubCell"/>
</dbReference>
<dbReference type="RefSeq" id="WP_109418014.1">
    <property type="nucleotide sequence ID" value="NZ_QEAS01000025.1"/>
</dbReference>
<sequence>MLTNRIIPETITGLNEEEVKASRAKYGDNVQPGGAEEKWWQAVAGILKEPMLLLLIAVAVLYLFTGQYKDAVFMLFSIVAVSGISFFQDTRNRKALEALKRLNEPLSKVIRSGKLYEVATHEIVVGDMMLVEEGNIVNADGEIVSSNDFMVDESSLTGESYPVYKFEGSDDRKVYSGSLVTSGLAICRVENTGGRTRLGKLSESILSAGEEVTPLQLQIRGFVKVMAIAGTAVFLLVCLVNFCSGQTFTESLLKGLTMAMSVLPEEIPVAFTTFMALGSWRLIRAGIIVKKISIVEALGSATVICTDKTGTITENRMSLQEIYSYRNHRSYTDPAQWDSDAAGVITTSMWASEPVPFDSMEHTLHQAYSDVAGTDLRTQFSMVHEYPLSGMPPMMTHVFEDGQGNRIIAAKGAPEAILAVSVADPAVKPEIEEKIADLTGKGYRVLGVAESSFSGSVFPERQQDLPFIFTGLVAFYDPPKANIPQVFEAFSRAGIEVKMITGDNAATAATIARLSGLKNPEDVIEGAALMAMTPEERKAKMLSGNVFARMYPEAKLEMINTLKDAGSVVAMTGDGVNDGPALKAAHIGIAMGKRGTEIAKSAAALVIADDDLARMLDAVAMGRKIYANLKKAVQYIISIHIPIIGTVALPLFLGWVYPDIFTPVHVIFLELIMGPTCSIVYENEPPGKDTMVRPPRPLTSTFLSWREMSVSIIQGAAITAGVLFVYQYAVRAGEGEDFCRTMVFSTLIMANIFLSLVNRSFYYPVSSSFHNGNKLMTAALLITVTALAVILYVPAVSSFFRVVPPGPVPLLICFFTAAISVLWFELWKWRKRVAQNN</sequence>
<organism evidence="10 11">
    <name type="scientific">Pararcticibacter amylolyticus</name>
    <dbReference type="NCBI Taxonomy" id="2173175"/>
    <lineage>
        <taxon>Bacteria</taxon>
        <taxon>Pseudomonadati</taxon>
        <taxon>Bacteroidota</taxon>
        <taxon>Sphingobacteriia</taxon>
        <taxon>Sphingobacteriales</taxon>
        <taxon>Sphingobacteriaceae</taxon>
        <taxon>Pararcticibacter</taxon>
    </lineage>
</organism>
<evidence type="ECO:0000313" key="11">
    <source>
        <dbReference type="Proteomes" id="UP000245647"/>
    </source>
</evidence>
<accession>A0A2U2PAK1</accession>
<keyword evidence="2 8" id="KW-0812">Transmembrane</keyword>
<feature type="transmembrane region" description="Helical" evidence="8">
    <location>
        <begin position="71"/>
        <end position="87"/>
    </location>
</feature>
<dbReference type="Gene3D" id="3.40.1110.10">
    <property type="entry name" value="Calcium-transporting ATPase, cytoplasmic domain N"/>
    <property type="match status" value="1"/>
</dbReference>
<dbReference type="PROSITE" id="PS00154">
    <property type="entry name" value="ATPASE_E1_E2"/>
    <property type="match status" value="1"/>
</dbReference>
<name>A0A2U2PAK1_9SPHI</name>
<dbReference type="SFLD" id="SFLDG00002">
    <property type="entry name" value="C1.7:_P-type_atpase_like"/>
    <property type="match status" value="1"/>
</dbReference>
<feature type="transmembrane region" description="Helical" evidence="8">
    <location>
        <begin position="775"/>
        <end position="795"/>
    </location>
</feature>
<feature type="transmembrane region" description="Helical" evidence="8">
    <location>
        <begin position="710"/>
        <end position="730"/>
    </location>
</feature>
<feature type="transmembrane region" description="Helical" evidence="8">
    <location>
        <begin position="267"/>
        <end position="283"/>
    </location>
</feature>
<keyword evidence="6 8" id="KW-1133">Transmembrane helix</keyword>
<dbReference type="InterPro" id="IPR023214">
    <property type="entry name" value="HAD_sf"/>
</dbReference>